<evidence type="ECO:0000313" key="9">
    <source>
        <dbReference type="Proteomes" id="UP000176604"/>
    </source>
</evidence>
<evidence type="ECO:0000313" key="8">
    <source>
        <dbReference type="EMBL" id="OGL78162.1"/>
    </source>
</evidence>
<accession>A0A1F7UIR0</accession>
<dbReference type="GO" id="GO:0005886">
    <property type="term" value="C:plasma membrane"/>
    <property type="evidence" value="ECO:0007669"/>
    <property type="project" value="UniProtKB-SubCell"/>
</dbReference>
<reference evidence="8 9" key="1">
    <citation type="journal article" date="2016" name="Nat. Commun.">
        <title>Thousands of microbial genomes shed light on interconnected biogeochemical processes in an aquifer system.</title>
        <authorList>
            <person name="Anantharaman K."/>
            <person name="Brown C.T."/>
            <person name="Hug L.A."/>
            <person name="Sharon I."/>
            <person name="Castelle C.J."/>
            <person name="Probst A.J."/>
            <person name="Thomas B.C."/>
            <person name="Singh A."/>
            <person name="Wilkins M.J."/>
            <person name="Karaoz U."/>
            <person name="Brodie E.L."/>
            <person name="Williams K.H."/>
            <person name="Hubbard S.S."/>
            <person name="Banfield J.F."/>
        </authorList>
    </citation>
    <scope>NUCLEOTIDE SEQUENCE [LARGE SCALE GENOMIC DNA]</scope>
</reference>
<organism evidence="8 9">
    <name type="scientific">Candidatus Uhrbacteria bacterium RIFCSPHIGHO2_12_FULL_54_23</name>
    <dbReference type="NCBI Taxonomy" id="1802397"/>
    <lineage>
        <taxon>Bacteria</taxon>
        <taxon>Candidatus Uhriibacteriota</taxon>
    </lineage>
</organism>
<evidence type="ECO:0000259" key="7">
    <source>
        <dbReference type="Pfam" id="PF13190"/>
    </source>
</evidence>
<comment type="subcellular location">
    <subcellularLocation>
        <location evidence="1">Cell membrane</location>
    </subcellularLocation>
</comment>
<comment type="caution">
    <text evidence="8">The sequence shown here is derived from an EMBL/GenBank/DDBJ whole genome shotgun (WGS) entry which is preliminary data.</text>
</comment>
<dbReference type="Proteomes" id="UP000176604">
    <property type="component" value="Unassembled WGS sequence"/>
</dbReference>
<dbReference type="Pfam" id="PF13190">
    <property type="entry name" value="PDGLE"/>
    <property type="match status" value="1"/>
</dbReference>
<feature type="transmembrane region" description="Helical" evidence="6">
    <location>
        <begin position="63"/>
        <end position="89"/>
    </location>
</feature>
<feature type="domain" description="PDGLE" evidence="7">
    <location>
        <begin position="2"/>
        <end position="88"/>
    </location>
</feature>
<keyword evidence="2" id="KW-1003">Cell membrane</keyword>
<evidence type="ECO:0000256" key="5">
    <source>
        <dbReference type="ARBA" id="ARBA00023136"/>
    </source>
</evidence>
<dbReference type="STRING" id="1802397.A3J43_01770"/>
<keyword evidence="3 6" id="KW-0812">Transmembrane</keyword>
<name>A0A1F7UIR0_9BACT</name>
<evidence type="ECO:0000256" key="3">
    <source>
        <dbReference type="ARBA" id="ARBA00022692"/>
    </source>
</evidence>
<sequence length="114" mass="12125">MRKPWKIILWCALWGAGILSLFASSAPDGLEKVAEEKGFLGRGVSLVSGLMPDYAIPGIPHGLLAASLAGVIGALAVFLLAAGVTRFIFRSPDSVNKIRNKFDVDDGEVRMKGN</sequence>
<dbReference type="EMBL" id="MGEF01000038">
    <property type="protein sequence ID" value="OGL78162.1"/>
    <property type="molecule type" value="Genomic_DNA"/>
</dbReference>
<evidence type="ECO:0000256" key="1">
    <source>
        <dbReference type="ARBA" id="ARBA00004236"/>
    </source>
</evidence>
<evidence type="ECO:0000256" key="2">
    <source>
        <dbReference type="ARBA" id="ARBA00022475"/>
    </source>
</evidence>
<gene>
    <name evidence="8" type="ORF">A3J43_01770</name>
</gene>
<keyword evidence="5 6" id="KW-0472">Membrane</keyword>
<evidence type="ECO:0000256" key="4">
    <source>
        <dbReference type="ARBA" id="ARBA00022989"/>
    </source>
</evidence>
<evidence type="ECO:0000256" key="6">
    <source>
        <dbReference type="SAM" id="Phobius"/>
    </source>
</evidence>
<keyword evidence="4 6" id="KW-1133">Transmembrane helix</keyword>
<protein>
    <recommendedName>
        <fullName evidence="7">PDGLE domain-containing protein</fullName>
    </recommendedName>
</protein>
<dbReference type="AlphaFoldDB" id="A0A1F7UIR0"/>
<dbReference type="InterPro" id="IPR025937">
    <property type="entry name" value="PDGLE_dom"/>
</dbReference>
<proteinExistence type="predicted"/>